<dbReference type="OMA" id="CGVHIHS"/>
<dbReference type="GO" id="GO:0046872">
    <property type="term" value="F:metal ion binding"/>
    <property type="evidence" value="ECO:0007669"/>
    <property type="project" value="InterPro"/>
</dbReference>
<dbReference type="AlphaFoldDB" id="K0S363"/>
<dbReference type="SUPFAM" id="SSF49329">
    <property type="entry name" value="Cu,Zn superoxide dismutase-like"/>
    <property type="match status" value="2"/>
</dbReference>
<dbReference type="Gene3D" id="2.60.40.200">
    <property type="entry name" value="Superoxide dismutase, copper/zinc binding domain"/>
    <property type="match status" value="2"/>
</dbReference>
<feature type="non-terminal residue" evidence="1">
    <location>
        <position position="1"/>
    </location>
</feature>
<evidence type="ECO:0000313" key="1">
    <source>
        <dbReference type="EMBL" id="EJK55451.1"/>
    </source>
</evidence>
<protein>
    <submittedName>
        <fullName evidence="1">Uncharacterized protein</fullName>
    </submittedName>
</protein>
<dbReference type="EMBL" id="AGNL01033996">
    <property type="protein sequence ID" value="EJK55451.1"/>
    <property type="molecule type" value="Genomic_DNA"/>
</dbReference>
<gene>
    <name evidence="1" type="ORF">THAOC_24818</name>
</gene>
<evidence type="ECO:0000313" key="2">
    <source>
        <dbReference type="Proteomes" id="UP000266841"/>
    </source>
</evidence>
<reference evidence="1 2" key="1">
    <citation type="journal article" date="2012" name="Genome Biol.">
        <title>Genome and low-iron response of an oceanic diatom adapted to chronic iron limitation.</title>
        <authorList>
            <person name="Lommer M."/>
            <person name="Specht M."/>
            <person name="Roy A.S."/>
            <person name="Kraemer L."/>
            <person name="Andreson R."/>
            <person name="Gutowska M.A."/>
            <person name="Wolf J."/>
            <person name="Bergner S.V."/>
            <person name="Schilhabel M.B."/>
            <person name="Klostermeier U.C."/>
            <person name="Beiko R.G."/>
            <person name="Rosenstiel P."/>
            <person name="Hippler M."/>
            <person name="Laroche J."/>
        </authorList>
    </citation>
    <scope>NUCLEOTIDE SEQUENCE [LARGE SCALE GENOMIC DNA]</scope>
    <source>
        <strain evidence="1 2">CCMP1005</strain>
    </source>
</reference>
<comment type="caution">
    <text evidence="1">The sequence shown here is derived from an EMBL/GenBank/DDBJ whole genome shotgun (WGS) entry which is preliminary data.</text>
</comment>
<proteinExistence type="predicted"/>
<dbReference type="OrthoDB" id="46161at2759"/>
<keyword evidence="2" id="KW-1185">Reference proteome</keyword>
<sequence>TGTSCADATAQGGHYWEIRASDAAPGKTAGDPWFGDIADIAPTGTSYTTDANGRGTADFAFDSGTGLDDNVGRVVVIHDTYTADGGDYARVACGVLAEPAPRGPYCLIANMAPSNGDRYGTVSGTVKICFDGWNSGAGANLEMNVAGLGVSTSGGVHIHTGTSCADATAQGGHYFESRDGLGSKPDTAAGDPWFGDATADIAPTGTSYTTNANGLGTANFAFDSGHGIHDNAGKVVMIHDTYTDLGGDHARVACGVLAS</sequence>
<dbReference type="InterPro" id="IPR036423">
    <property type="entry name" value="SOD-like_Cu/Zn_dom_sf"/>
</dbReference>
<accession>K0S363</accession>
<dbReference type="GO" id="GO:0006801">
    <property type="term" value="P:superoxide metabolic process"/>
    <property type="evidence" value="ECO:0007669"/>
    <property type="project" value="InterPro"/>
</dbReference>
<organism evidence="1 2">
    <name type="scientific">Thalassiosira oceanica</name>
    <name type="common">Marine diatom</name>
    <dbReference type="NCBI Taxonomy" id="159749"/>
    <lineage>
        <taxon>Eukaryota</taxon>
        <taxon>Sar</taxon>
        <taxon>Stramenopiles</taxon>
        <taxon>Ochrophyta</taxon>
        <taxon>Bacillariophyta</taxon>
        <taxon>Coscinodiscophyceae</taxon>
        <taxon>Thalassiosirophycidae</taxon>
        <taxon>Thalassiosirales</taxon>
        <taxon>Thalassiosiraceae</taxon>
        <taxon>Thalassiosira</taxon>
    </lineage>
</organism>
<dbReference type="Proteomes" id="UP000266841">
    <property type="component" value="Unassembled WGS sequence"/>
</dbReference>
<name>K0S363_THAOC</name>